<dbReference type="PROSITE" id="PS00911">
    <property type="entry name" value="DHODEHASE_1"/>
    <property type="match status" value="1"/>
</dbReference>
<sequence>MTNISISANIGNEVFQSPFINAAGVFDETAAEMNQILNSEAGGVTTKSATLKPRKGNPTPRYADTKFGSINSMGLPNQGLDYYLNFIEKNEINKPIDLSISGTSREDNLTALKKVQKSSFTSLCELNLSCPNVIGKPQVGYDLTAIEETLTAVFEFFTKPLGLKLPPYFDLQQYDAVAKILNKYPLTYINTINSVGNGLVVDAKTESVVIRPKGGFGGIGGTYVKPVALANVRAFRQRLNPEIKIIGTGGVKTGLDVFELILCGADIVEIGTALAQEGPHIFARLKQELTDIMQEKGYHQLSDFRGKLKEYQN</sequence>
<dbReference type="InterPro" id="IPR023359">
    <property type="entry name" value="Dihydro_DH_chainA_dom2"/>
</dbReference>
<feature type="binding site" evidence="11">
    <location>
        <begin position="193"/>
        <end position="194"/>
    </location>
    <ligand>
        <name>substrate</name>
    </ligand>
</feature>
<feature type="binding site" evidence="11">
    <location>
        <position position="127"/>
    </location>
    <ligand>
        <name>substrate</name>
    </ligand>
</feature>
<dbReference type="RefSeq" id="WP_056997657.1">
    <property type="nucleotide sequence ID" value="NZ_FUXS01000001.1"/>
</dbReference>
<evidence type="ECO:0000256" key="7">
    <source>
        <dbReference type="ARBA" id="ARBA00022630"/>
    </source>
</evidence>
<gene>
    <name evidence="11" type="primary">pyrD</name>
    <name evidence="13" type="ORF">IV52_GL000641</name>
</gene>
<dbReference type="EMBL" id="JQBT01000032">
    <property type="protein sequence ID" value="KRN79233.1"/>
    <property type="molecule type" value="Genomic_DNA"/>
</dbReference>
<comment type="caution">
    <text evidence="11">Lacks conserved residue(s) required for the propagation of feature annotation.</text>
</comment>
<feature type="binding site" evidence="11">
    <location>
        <position position="192"/>
    </location>
    <ligand>
        <name>FMN</name>
        <dbReference type="ChEBI" id="CHEBI:58210"/>
    </ligand>
</feature>
<feature type="domain" description="Dihydroorotate dehydrogenase catalytic" evidence="12">
    <location>
        <begin position="7"/>
        <end position="293"/>
    </location>
</feature>
<dbReference type="InterPro" id="IPR033886">
    <property type="entry name" value="DHOD_1A"/>
</dbReference>
<dbReference type="PANTHER" id="PTHR48109:SF1">
    <property type="entry name" value="DIHYDROOROTATE DEHYDROGENASE (FUMARATE)"/>
    <property type="match status" value="1"/>
</dbReference>
<feature type="binding site" evidence="11">
    <location>
        <position position="47"/>
    </location>
    <ligand>
        <name>substrate</name>
    </ligand>
</feature>
<dbReference type="UniPathway" id="UPA00070"/>
<dbReference type="OrthoDB" id="9794954at2"/>
<comment type="caution">
    <text evidence="13">The sequence shown here is derived from an EMBL/GenBank/DDBJ whole genome shotgun (WGS) entry which is preliminary data.</text>
</comment>
<feature type="binding site" evidence="11">
    <location>
        <position position="127"/>
    </location>
    <ligand>
        <name>FMN</name>
        <dbReference type="ChEBI" id="CHEBI:58210"/>
    </ligand>
</feature>
<keyword evidence="7 11" id="KW-0285">Flavoprotein</keyword>
<dbReference type="NCBIfam" id="NF002702">
    <property type="entry name" value="PRK02506.1"/>
    <property type="match status" value="1"/>
</dbReference>
<comment type="subcellular location">
    <subcellularLocation>
        <location evidence="2 11">Cytoplasm</location>
    </subcellularLocation>
</comment>
<evidence type="ECO:0000256" key="10">
    <source>
        <dbReference type="ARBA" id="ARBA00023002"/>
    </source>
</evidence>
<keyword evidence="10 11" id="KW-0560">Oxidoreductase</keyword>
<dbReference type="FunFam" id="3.20.20.70:FF:000027">
    <property type="entry name" value="Dihydropyrimidine dehydrogenase [NADP(+)]"/>
    <property type="match status" value="1"/>
</dbReference>
<dbReference type="Gene3D" id="3.20.20.70">
    <property type="entry name" value="Aldolase class I"/>
    <property type="match status" value="1"/>
</dbReference>
<evidence type="ECO:0000256" key="4">
    <source>
        <dbReference type="ARBA" id="ARBA00008008"/>
    </source>
</evidence>
<dbReference type="Gene3D" id="2.30.26.10">
    <property type="entry name" value="Dihydroorotate Dehydrogenase A, chain A, domain 2"/>
    <property type="match status" value="1"/>
</dbReference>
<dbReference type="GO" id="GO:0005737">
    <property type="term" value="C:cytoplasm"/>
    <property type="evidence" value="ECO:0007669"/>
    <property type="project" value="UniProtKB-SubCell"/>
</dbReference>
<dbReference type="InterPro" id="IPR001295">
    <property type="entry name" value="Dihydroorotate_DH_CS"/>
</dbReference>
<feature type="binding site" evidence="11">
    <location>
        <begin position="47"/>
        <end position="48"/>
    </location>
    <ligand>
        <name>FMN</name>
        <dbReference type="ChEBI" id="CHEBI:58210"/>
    </ligand>
</feature>
<evidence type="ECO:0000256" key="2">
    <source>
        <dbReference type="ARBA" id="ARBA00004496"/>
    </source>
</evidence>
<dbReference type="PATRIC" id="fig|1122148.6.peg.661"/>
<dbReference type="PROSITE" id="PS00912">
    <property type="entry name" value="DHODEHASE_2"/>
    <property type="match status" value="1"/>
</dbReference>
<dbReference type="CDD" id="cd04741">
    <property type="entry name" value="DHOD_1A_like"/>
    <property type="match status" value="1"/>
</dbReference>
<dbReference type="GO" id="GO:1990663">
    <property type="term" value="F:dihydroorotate dehydrogenase (fumarate) activity"/>
    <property type="evidence" value="ECO:0007669"/>
    <property type="project" value="UniProtKB-EC"/>
</dbReference>
<accession>A0A0R2JQ63</accession>
<dbReference type="PANTHER" id="PTHR48109">
    <property type="entry name" value="DIHYDROOROTATE DEHYDROGENASE (QUINONE), MITOCHONDRIAL-RELATED"/>
    <property type="match status" value="1"/>
</dbReference>
<dbReference type="SUPFAM" id="SSF51395">
    <property type="entry name" value="FMN-linked oxidoreductases"/>
    <property type="match status" value="1"/>
</dbReference>
<keyword evidence="9 11" id="KW-0665">Pyrimidine biosynthesis</keyword>
<comment type="subunit">
    <text evidence="5">Homodimer.</text>
</comment>
<evidence type="ECO:0000256" key="5">
    <source>
        <dbReference type="ARBA" id="ARBA00011738"/>
    </source>
</evidence>
<dbReference type="Proteomes" id="UP000051565">
    <property type="component" value="Unassembled WGS sequence"/>
</dbReference>
<feature type="binding site" evidence="11">
    <location>
        <position position="164"/>
    </location>
    <ligand>
        <name>FMN</name>
        <dbReference type="ChEBI" id="CHEBI:58210"/>
    </ligand>
</feature>
<dbReference type="InterPro" id="IPR013785">
    <property type="entry name" value="Aldolase_TIM"/>
</dbReference>
<feature type="binding site" evidence="11">
    <location>
        <begin position="249"/>
        <end position="250"/>
    </location>
    <ligand>
        <name>FMN</name>
        <dbReference type="ChEBI" id="CHEBI:58210"/>
    </ligand>
</feature>
<keyword evidence="6 11" id="KW-0963">Cytoplasm</keyword>
<protein>
    <recommendedName>
        <fullName evidence="11">Dihydroorotate dehydrogenase</fullName>
        <shortName evidence="11">DHOD</shortName>
        <shortName evidence="11">DHODase</shortName>
        <shortName evidence="11">DHOdehase</shortName>
        <ecNumber evidence="11">1.3.-.-</ecNumber>
    </recommendedName>
</protein>
<keyword evidence="14" id="KW-1185">Reference proteome</keyword>
<comment type="catalytic activity">
    <reaction evidence="1">
        <text>(S)-dihydroorotate + fumarate = orotate + succinate</text>
        <dbReference type="Rhea" id="RHEA:30059"/>
        <dbReference type="ChEBI" id="CHEBI:29806"/>
        <dbReference type="ChEBI" id="CHEBI:30031"/>
        <dbReference type="ChEBI" id="CHEBI:30839"/>
        <dbReference type="ChEBI" id="CHEBI:30864"/>
        <dbReference type="EC" id="1.3.98.1"/>
    </reaction>
</comment>
<evidence type="ECO:0000256" key="3">
    <source>
        <dbReference type="ARBA" id="ARBA00004725"/>
    </source>
</evidence>
<evidence type="ECO:0000313" key="13">
    <source>
        <dbReference type="EMBL" id="KRN79233.1"/>
    </source>
</evidence>
<dbReference type="InterPro" id="IPR012135">
    <property type="entry name" value="Dihydroorotate_DH_1_2"/>
</dbReference>
<feature type="binding site" evidence="11">
    <location>
        <begin position="71"/>
        <end position="75"/>
    </location>
    <ligand>
        <name>substrate</name>
    </ligand>
</feature>
<comment type="similarity">
    <text evidence="4 11">Belongs to the dihydroorotate dehydrogenase family. Type 1 subfamily.</text>
</comment>
<name>A0A0R2JQ63_9LACO</name>
<dbReference type="HAMAP" id="MF_00224">
    <property type="entry name" value="DHO_dh_type1"/>
    <property type="match status" value="1"/>
</dbReference>
<dbReference type="AlphaFoldDB" id="A0A0R2JQ63"/>
<feature type="binding site" evidence="11">
    <location>
        <position position="221"/>
    </location>
    <ligand>
        <name>FMN</name>
        <dbReference type="ChEBI" id="CHEBI:58210"/>
    </ligand>
</feature>
<comment type="function">
    <text evidence="11">Catalyzes the conversion of dihydroorotate to orotate.</text>
</comment>
<comment type="pathway">
    <text evidence="3 11">Pyrimidine metabolism; UMP biosynthesis via de novo pathway.</text>
</comment>
<evidence type="ECO:0000256" key="8">
    <source>
        <dbReference type="ARBA" id="ARBA00022643"/>
    </source>
</evidence>
<evidence type="ECO:0000259" key="12">
    <source>
        <dbReference type="Pfam" id="PF01180"/>
    </source>
</evidence>
<dbReference type="STRING" id="53444.AYR59_06700"/>
<dbReference type="InterPro" id="IPR024920">
    <property type="entry name" value="Dihydroorotate_DH_1"/>
</dbReference>
<dbReference type="Pfam" id="PF01180">
    <property type="entry name" value="DHO_dh"/>
    <property type="match status" value="1"/>
</dbReference>
<dbReference type="InterPro" id="IPR005720">
    <property type="entry name" value="Dihydroorotate_DH_cat"/>
</dbReference>
<comment type="catalytic activity">
    <reaction evidence="11">
        <text>(S)-dihydroorotate + A = orotate + AH2</text>
        <dbReference type="Rhea" id="RHEA:18073"/>
        <dbReference type="ChEBI" id="CHEBI:13193"/>
        <dbReference type="ChEBI" id="CHEBI:17499"/>
        <dbReference type="ChEBI" id="CHEBI:30839"/>
        <dbReference type="ChEBI" id="CHEBI:30864"/>
    </reaction>
</comment>
<dbReference type="GO" id="GO:0044205">
    <property type="term" value="P:'de novo' UMP biosynthetic process"/>
    <property type="evidence" value="ECO:0007669"/>
    <property type="project" value="UniProtKB-UniRule"/>
</dbReference>
<reference evidence="13 14" key="1">
    <citation type="journal article" date="2015" name="Genome Announc.">
        <title>Expanding the biotechnology potential of lactobacilli through comparative genomics of 213 strains and associated genera.</title>
        <authorList>
            <person name="Sun Z."/>
            <person name="Harris H.M."/>
            <person name="McCann A."/>
            <person name="Guo C."/>
            <person name="Argimon S."/>
            <person name="Zhang W."/>
            <person name="Yang X."/>
            <person name="Jeffery I.B."/>
            <person name="Cooney J.C."/>
            <person name="Kagawa T.F."/>
            <person name="Liu W."/>
            <person name="Song Y."/>
            <person name="Salvetti E."/>
            <person name="Wrobel A."/>
            <person name="Rasinkangas P."/>
            <person name="Parkhill J."/>
            <person name="Rea M.C."/>
            <person name="O'Sullivan O."/>
            <person name="Ritari J."/>
            <person name="Douillard F.P."/>
            <person name="Paul Ross R."/>
            <person name="Yang R."/>
            <person name="Briner A.E."/>
            <person name="Felis G.E."/>
            <person name="de Vos W.M."/>
            <person name="Barrangou R."/>
            <person name="Klaenhammer T.R."/>
            <person name="Caufield P.W."/>
            <person name="Cui Y."/>
            <person name="Zhang H."/>
            <person name="O'Toole P.W."/>
        </authorList>
    </citation>
    <scope>NUCLEOTIDE SEQUENCE [LARGE SCALE GENOMIC DNA]</scope>
    <source>
        <strain evidence="13 14">DSM 20690</strain>
    </source>
</reference>
<evidence type="ECO:0000256" key="11">
    <source>
        <dbReference type="HAMAP-Rule" id="MF_00224"/>
    </source>
</evidence>
<evidence type="ECO:0000256" key="6">
    <source>
        <dbReference type="ARBA" id="ARBA00022490"/>
    </source>
</evidence>
<evidence type="ECO:0000256" key="9">
    <source>
        <dbReference type="ARBA" id="ARBA00022975"/>
    </source>
</evidence>
<dbReference type="EC" id="1.3.-.-" evidence="11"/>
<evidence type="ECO:0000313" key="14">
    <source>
        <dbReference type="Proteomes" id="UP000051565"/>
    </source>
</evidence>
<organism evidence="13 14">
    <name type="scientific">Fructilactobacillus lindneri DSM 20690 = JCM 11027</name>
    <dbReference type="NCBI Taxonomy" id="1122148"/>
    <lineage>
        <taxon>Bacteria</taxon>
        <taxon>Bacillati</taxon>
        <taxon>Bacillota</taxon>
        <taxon>Bacilli</taxon>
        <taxon>Lactobacillales</taxon>
        <taxon>Lactobacillaceae</taxon>
        <taxon>Fructilactobacillus</taxon>
    </lineage>
</organism>
<dbReference type="PIRSF" id="PIRSF000164">
    <property type="entry name" value="DHO_oxidase"/>
    <property type="match status" value="1"/>
</dbReference>
<dbReference type="GO" id="GO:0006207">
    <property type="term" value="P:'de novo' pyrimidine nucleobase biosynthetic process"/>
    <property type="evidence" value="ECO:0007669"/>
    <property type="project" value="InterPro"/>
</dbReference>
<dbReference type="InterPro" id="IPR050074">
    <property type="entry name" value="DHO_dehydrogenase"/>
</dbReference>
<proteinExistence type="inferred from homology"/>
<keyword evidence="8 11" id="KW-0288">FMN</keyword>
<evidence type="ECO:0000256" key="1">
    <source>
        <dbReference type="ARBA" id="ARBA00001694"/>
    </source>
</evidence>
<comment type="cofactor">
    <cofactor evidence="11">
        <name>FMN</name>
        <dbReference type="ChEBI" id="CHEBI:58210"/>
    </cofactor>
    <text evidence="11">Binds 1 FMN per subunit.</text>
</comment>
<feature type="active site" description="Nucleophile" evidence="11">
    <location>
        <position position="130"/>
    </location>
</feature>
<feature type="binding site" evidence="11">
    <location>
        <begin position="271"/>
        <end position="272"/>
    </location>
    <ligand>
        <name>FMN</name>
        <dbReference type="ChEBI" id="CHEBI:58210"/>
    </ligand>
</feature>